<proteinExistence type="predicted"/>
<dbReference type="EMBL" id="OZ004258">
    <property type="protein sequence ID" value="CAK7912550.1"/>
    <property type="molecule type" value="Genomic_DNA"/>
</dbReference>
<dbReference type="PANTHER" id="PTHR15921">
    <property type="entry name" value="PRE-MRNA CLEAVAGE COMPLEX II"/>
    <property type="match status" value="1"/>
</dbReference>
<feature type="region of interest" description="Disordered" evidence="1">
    <location>
        <begin position="352"/>
        <end position="446"/>
    </location>
</feature>
<accession>A0ABP0EFI9</accession>
<evidence type="ECO:0000313" key="4">
    <source>
        <dbReference type="Proteomes" id="UP001497600"/>
    </source>
</evidence>
<sequence length="465" mass="52874">MDTGEPFDAEYYQYLLTSLTLNSRALITDLTTAAERHPDHAEEIVNLIDERIKKCLPQHKLFSIYLLDSICKNIGNPYNLIFGSRLYKIFTESYLLVTDTPTRQDLINLFKTWAGARTSSGLELFPRDVIARIEQFIIKATSIGQQQAPIPPTRSQNLDSLGTQRVSTPQQQSTPVHPPDVLLREANLLLQIIIGLTAEIDKVELDPNSSNDTQIISMDLGRNNMISRINHISDSILSGSKASYEVNSDPFYQDLMRFRRQLEDERKIQEQLLQQVKNVPSSDTLSHKKLQQSSPNVKIDPVPNTKFFSNWTLEITEDKELLNSVENWGKHIKESQENASLIHLQLDELEREQHDKSQQKLLQQESPKPPAPIGVPQSSGSFLFDSLVSNSTTDSNDSRESADDNNETDVDMNQADSAPIHIPKRPESLPPSNLKKRSFLFGEPKPTKRVRFSDDINWQFIENIE</sequence>
<dbReference type="Proteomes" id="UP001497600">
    <property type="component" value="Chromosome F"/>
</dbReference>
<dbReference type="InterPro" id="IPR047415">
    <property type="entry name" value="Pcf11_CID"/>
</dbReference>
<evidence type="ECO:0000259" key="2">
    <source>
        <dbReference type="PROSITE" id="PS51391"/>
    </source>
</evidence>
<evidence type="ECO:0000256" key="1">
    <source>
        <dbReference type="SAM" id="MobiDB-lite"/>
    </source>
</evidence>
<dbReference type="Pfam" id="PF04818">
    <property type="entry name" value="CID"/>
    <property type="match status" value="1"/>
</dbReference>
<protein>
    <recommendedName>
        <fullName evidence="2">CID domain-containing protein</fullName>
    </recommendedName>
</protein>
<feature type="domain" description="CID" evidence="2">
    <location>
        <begin position="4"/>
        <end position="141"/>
    </location>
</feature>
<dbReference type="Gene3D" id="1.25.40.90">
    <property type="match status" value="1"/>
</dbReference>
<dbReference type="InterPro" id="IPR006569">
    <property type="entry name" value="CID_dom"/>
</dbReference>
<feature type="compositionally biased region" description="Polar residues" evidence="1">
    <location>
        <begin position="376"/>
        <end position="395"/>
    </location>
</feature>
<reference evidence="3 4" key="1">
    <citation type="submission" date="2024-01" db="EMBL/GenBank/DDBJ databases">
        <authorList>
            <consortium name="Genoscope - CEA"/>
            <person name="William W."/>
        </authorList>
    </citation>
    <scope>NUCLEOTIDE SEQUENCE [LARGE SCALE GENOMIC DNA]</scope>
    <source>
        <strain evidence="3 4">29B2s-10</strain>
    </source>
</reference>
<dbReference type="CDD" id="cd16982">
    <property type="entry name" value="CID_Pcf11"/>
    <property type="match status" value="1"/>
</dbReference>
<evidence type="ECO:0000313" key="3">
    <source>
        <dbReference type="EMBL" id="CAK7912550.1"/>
    </source>
</evidence>
<feature type="region of interest" description="Disordered" evidence="1">
    <location>
        <begin position="147"/>
        <end position="178"/>
    </location>
</feature>
<dbReference type="SMART" id="SM00582">
    <property type="entry name" value="RPR"/>
    <property type="match status" value="1"/>
</dbReference>
<feature type="region of interest" description="Disordered" evidence="1">
    <location>
        <begin position="279"/>
        <end position="298"/>
    </location>
</feature>
<dbReference type="PROSITE" id="PS51391">
    <property type="entry name" value="CID"/>
    <property type="match status" value="1"/>
</dbReference>
<dbReference type="InterPro" id="IPR045154">
    <property type="entry name" value="PCF11-like"/>
</dbReference>
<name>A0ABP0EFI9_9ASCO</name>
<dbReference type="PANTHER" id="PTHR15921:SF3">
    <property type="entry name" value="PRE-MRNA CLEAVAGE COMPLEX 2 PROTEIN PCF11"/>
    <property type="match status" value="1"/>
</dbReference>
<keyword evidence="4" id="KW-1185">Reference proteome</keyword>
<dbReference type="InterPro" id="IPR008942">
    <property type="entry name" value="ENTH_VHS"/>
</dbReference>
<organism evidence="3 4">
    <name type="scientific">[Candida] anglica</name>
    <dbReference type="NCBI Taxonomy" id="148631"/>
    <lineage>
        <taxon>Eukaryota</taxon>
        <taxon>Fungi</taxon>
        <taxon>Dikarya</taxon>
        <taxon>Ascomycota</taxon>
        <taxon>Saccharomycotina</taxon>
        <taxon>Pichiomycetes</taxon>
        <taxon>Debaryomycetaceae</taxon>
        <taxon>Kurtzmaniella</taxon>
    </lineage>
</organism>
<dbReference type="SUPFAM" id="SSF48464">
    <property type="entry name" value="ENTH/VHS domain"/>
    <property type="match status" value="1"/>
</dbReference>
<feature type="compositionally biased region" description="Polar residues" evidence="1">
    <location>
        <begin position="147"/>
        <end position="175"/>
    </location>
</feature>
<gene>
    <name evidence="3" type="ORF">CAAN4_F07580</name>
</gene>